<dbReference type="GO" id="GO:0005794">
    <property type="term" value="C:Golgi apparatus"/>
    <property type="evidence" value="ECO:0007669"/>
    <property type="project" value="TreeGrafter"/>
</dbReference>
<dbReference type="PANTHER" id="PTHR10962">
    <property type="entry name" value="INTEGRAL TRANSMEMBRANE PROTEIN 2"/>
    <property type="match status" value="1"/>
</dbReference>
<keyword evidence="8" id="KW-0325">Glycoprotein</keyword>
<dbReference type="AlphaFoldDB" id="A0A224XGA7"/>
<sequence>MTIVTKPLSEKKNDKNQAPLVDDVKIEVLPERCTEPGRPVPPIRSVAFRELVRERRVNSASTACLFLTALLVMSCGVITGLYLYKQFVRAQMQKFHGWCSIPYEENSYTSGLLRQASVEIDNLRNEEDLNVLKKMTEHLLANKGEPIGFYHEEFEIDDTYEKISVPEFSGGKNSRFVHDFSINKTAIVDTNGGRCFIMPLNRSIVLPPATLVDLVKKMREGHYDVNTDLLRETMRVITPAIKDRDGLGQIITRECNNYPIYKLEKYVNGVYKRSAESEAQFMEFAGHKTQILRIVNYADLDEQAPETPVAMA</sequence>
<evidence type="ECO:0000256" key="9">
    <source>
        <dbReference type="RuleBase" id="RU367061"/>
    </source>
</evidence>
<evidence type="ECO:0000256" key="1">
    <source>
        <dbReference type="ARBA" id="ARBA00004606"/>
    </source>
</evidence>
<dbReference type="PANTHER" id="PTHR10962:SF1">
    <property type="entry name" value="INTEGRAL MEMBRANE PROTEIN 2"/>
    <property type="match status" value="1"/>
</dbReference>
<reference evidence="11" key="1">
    <citation type="journal article" date="2018" name="PLoS Negl. Trop. Dis.">
        <title>An insight into the salivary gland and fat body transcriptome of Panstrongylus lignarius (Hemiptera: Heteroptera), the main vector of Chagas disease in Peru.</title>
        <authorList>
            <person name="Nevoa J.C."/>
            <person name="Mendes M.T."/>
            <person name="da Silva M.V."/>
            <person name="Soares S.C."/>
            <person name="Oliveira C.J.F."/>
            <person name="Ribeiro J.M.C."/>
        </authorList>
    </citation>
    <scope>NUCLEOTIDE SEQUENCE</scope>
</reference>
<accession>A0A224XGA7</accession>
<dbReference type="SMART" id="SM01039">
    <property type="entry name" value="BRICHOS"/>
    <property type="match status" value="1"/>
</dbReference>
<proteinExistence type="inferred from homology"/>
<evidence type="ECO:0000256" key="5">
    <source>
        <dbReference type="ARBA" id="ARBA00022989"/>
    </source>
</evidence>
<keyword evidence="4 9" id="KW-0735">Signal-anchor</keyword>
<keyword evidence="3 9" id="KW-0812">Transmembrane</keyword>
<evidence type="ECO:0000256" key="6">
    <source>
        <dbReference type="ARBA" id="ARBA00023136"/>
    </source>
</evidence>
<evidence type="ECO:0000256" key="2">
    <source>
        <dbReference type="ARBA" id="ARBA00006794"/>
    </source>
</evidence>
<dbReference type="EMBL" id="GFTR01004911">
    <property type="protein sequence ID" value="JAW11515.1"/>
    <property type="molecule type" value="Transcribed_RNA"/>
</dbReference>
<dbReference type="InterPro" id="IPR040145">
    <property type="entry name" value="ITM2"/>
</dbReference>
<keyword evidence="6 9" id="KW-0472">Membrane</keyword>
<keyword evidence="5 9" id="KW-1133">Transmembrane helix</keyword>
<keyword evidence="9" id="KW-1003">Cell membrane</keyword>
<feature type="transmembrane region" description="Helical" evidence="9">
    <location>
        <begin position="60"/>
        <end position="84"/>
    </location>
</feature>
<feature type="domain" description="BRICHOS" evidence="10">
    <location>
        <begin position="168"/>
        <end position="263"/>
    </location>
</feature>
<evidence type="ECO:0000256" key="3">
    <source>
        <dbReference type="ARBA" id="ARBA00022692"/>
    </source>
</evidence>
<evidence type="ECO:0000259" key="10">
    <source>
        <dbReference type="PROSITE" id="PS50869"/>
    </source>
</evidence>
<dbReference type="GO" id="GO:0005886">
    <property type="term" value="C:plasma membrane"/>
    <property type="evidence" value="ECO:0007669"/>
    <property type="project" value="UniProtKB-UniRule"/>
</dbReference>
<protein>
    <recommendedName>
        <fullName evidence="9">Integral membrane protein 2</fullName>
    </recommendedName>
</protein>
<comment type="similarity">
    <text evidence="2 9">Belongs to the ITM2 family.</text>
</comment>
<evidence type="ECO:0000313" key="11">
    <source>
        <dbReference type="EMBL" id="JAW11515.1"/>
    </source>
</evidence>
<dbReference type="InterPro" id="IPR007084">
    <property type="entry name" value="BRICHOS_dom"/>
</dbReference>
<comment type="subcellular location">
    <subcellularLocation>
        <location evidence="1 9">Membrane</location>
        <topology evidence="1 9">Single-pass type II membrane protein</topology>
    </subcellularLocation>
</comment>
<evidence type="ECO:0000256" key="8">
    <source>
        <dbReference type="ARBA" id="ARBA00023180"/>
    </source>
</evidence>
<evidence type="ECO:0000256" key="7">
    <source>
        <dbReference type="ARBA" id="ARBA00023157"/>
    </source>
</evidence>
<dbReference type="GO" id="GO:0001540">
    <property type="term" value="F:amyloid-beta binding"/>
    <property type="evidence" value="ECO:0007669"/>
    <property type="project" value="TreeGrafter"/>
</dbReference>
<dbReference type="Pfam" id="PF04089">
    <property type="entry name" value="BRICHOS"/>
    <property type="match status" value="1"/>
</dbReference>
<keyword evidence="7" id="KW-1015">Disulfide bond</keyword>
<evidence type="ECO:0000256" key="4">
    <source>
        <dbReference type="ARBA" id="ARBA00022968"/>
    </source>
</evidence>
<dbReference type="GO" id="GO:0042985">
    <property type="term" value="P:negative regulation of amyloid precursor protein biosynthetic process"/>
    <property type="evidence" value="ECO:0007669"/>
    <property type="project" value="TreeGrafter"/>
</dbReference>
<organism evidence="11">
    <name type="scientific">Panstrongylus lignarius</name>
    <dbReference type="NCBI Taxonomy" id="156445"/>
    <lineage>
        <taxon>Eukaryota</taxon>
        <taxon>Metazoa</taxon>
        <taxon>Ecdysozoa</taxon>
        <taxon>Arthropoda</taxon>
        <taxon>Hexapoda</taxon>
        <taxon>Insecta</taxon>
        <taxon>Pterygota</taxon>
        <taxon>Neoptera</taxon>
        <taxon>Paraneoptera</taxon>
        <taxon>Hemiptera</taxon>
        <taxon>Heteroptera</taxon>
        <taxon>Panheteroptera</taxon>
        <taxon>Cimicomorpha</taxon>
        <taxon>Reduviidae</taxon>
        <taxon>Triatominae</taxon>
        <taxon>Panstrongylus</taxon>
    </lineage>
</organism>
<dbReference type="PROSITE" id="PS50869">
    <property type="entry name" value="BRICHOS"/>
    <property type="match status" value="1"/>
</dbReference>
<name>A0A224XGA7_9HEMI</name>
<dbReference type="GO" id="GO:0070062">
    <property type="term" value="C:extracellular exosome"/>
    <property type="evidence" value="ECO:0007669"/>
    <property type="project" value="TreeGrafter"/>
</dbReference>